<dbReference type="GO" id="GO:0050661">
    <property type="term" value="F:NADP binding"/>
    <property type="evidence" value="ECO:0007669"/>
    <property type="project" value="InterPro"/>
</dbReference>
<name>A0A173DY07_9CHLA</name>
<evidence type="ECO:0000259" key="8">
    <source>
        <dbReference type="Pfam" id="PF08501"/>
    </source>
</evidence>
<dbReference type="EC" id="1.1.1.25" evidence="2"/>
<keyword evidence="5" id="KW-0560">Oxidoreductase</keyword>
<evidence type="ECO:0000256" key="4">
    <source>
        <dbReference type="ARBA" id="ARBA00022857"/>
    </source>
</evidence>
<evidence type="ECO:0000256" key="6">
    <source>
        <dbReference type="ARBA" id="ARBA00023141"/>
    </source>
</evidence>
<dbReference type="InterPro" id="IPR001381">
    <property type="entry name" value="DHquinase_I"/>
</dbReference>
<dbReference type="Proteomes" id="UP000019147">
    <property type="component" value="Chromosome"/>
</dbReference>
<dbReference type="Gene3D" id="3.40.50.720">
    <property type="entry name" value="NAD(P)-binding Rossmann-like Domain"/>
    <property type="match status" value="1"/>
</dbReference>
<dbReference type="PANTHER" id="PTHR21089:SF1">
    <property type="entry name" value="BIFUNCTIONAL 3-DEHYDROQUINATE DEHYDRATASE_SHIKIMATE DEHYDROGENASE, CHLOROPLASTIC"/>
    <property type="match status" value="1"/>
</dbReference>
<proteinExistence type="predicted"/>
<dbReference type="eggNOG" id="COG0710">
    <property type="taxonomic scope" value="Bacteria"/>
</dbReference>
<protein>
    <recommendedName>
        <fullName evidence="2">shikimate dehydrogenase (NADP(+))</fullName>
        <ecNumber evidence="2">1.1.1.25</ecNumber>
    </recommendedName>
</protein>
<dbReference type="STRING" id="1143323.M787_000485"/>
<dbReference type="SUPFAM" id="SSF53223">
    <property type="entry name" value="Aminoacid dehydrogenase-like, N-terminal domain"/>
    <property type="match status" value="1"/>
</dbReference>
<dbReference type="GO" id="GO:0004764">
    <property type="term" value="F:shikimate 3-dehydrogenase (NADP+) activity"/>
    <property type="evidence" value="ECO:0007669"/>
    <property type="project" value="UniProtKB-EC"/>
</dbReference>
<dbReference type="GeneID" id="81477779"/>
<dbReference type="KEGG" id="cgz:M787_000485"/>
<accession>A0A173DY07</accession>
<evidence type="ECO:0000313" key="9">
    <source>
        <dbReference type="EMBL" id="ANG65806.1"/>
    </source>
</evidence>
<evidence type="ECO:0000256" key="2">
    <source>
        <dbReference type="ARBA" id="ARBA00012962"/>
    </source>
</evidence>
<dbReference type="NCBIfam" id="TIGR00507">
    <property type="entry name" value="aroE"/>
    <property type="match status" value="1"/>
</dbReference>
<dbReference type="InterPro" id="IPR013785">
    <property type="entry name" value="Aldolase_TIM"/>
</dbReference>
<dbReference type="Gene3D" id="3.40.50.10860">
    <property type="entry name" value="Leucine Dehydrogenase, chain A, domain 1"/>
    <property type="match status" value="1"/>
</dbReference>
<dbReference type="AlphaFoldDB" id="A0A173DY07"/>
<dbReference type="eggNOG" id="COG0169">
    <property type="taxonomic scope" value="Bacteria"/>
</dbReference>
<keyword evidence="6" id="KW-0057">Aromatic amino acid biosynthesis</keyword>
<dbReference type="PANTHER" id="PTHR21089">
    <property type="entry name" value="SHIKIMATE DEHYDROGENASE"/>
    <property type="match status" value="1"/>
</dbReference>
<dbReference type="InterPro" id="IPR022893">
    <property type="entry name" value="Shikimate_DH_fam"/>
</dbReference>
<evidence type="ECO:0000313" key="10">
    <source>
        <dbReference type="Proteomes" id="UP000019147"/>
    </source>
</evidence>
<dbReference type="SUPFAM" id="SSF51735">
    <property type="entry name" value="NAD(P)-binding Rossmann-fold domains"/>
    <property type="match status" value="1"/>
</dbReference>
<dbReference type="Pfam" id="PF08501">
    <property type="entry name" value="Shikimate_dh_N"/>
    <property type="match status" value="1"/>
</dbReference>
<evidence type="ECO:0000256" key="7">
    <source>
        <dbReference type="ARBA" id="ARBA00049442"/>
    </source>
</evidence>
<evidence type="ECO:0000256" key="3">
    <source>
        <dbReference type="ARBA" id="ARBA00022605"/>
    </source>
</evidence>
<dbReference type="InterPro" id="IPR046346">
    <property type="entry name" value="Aminoacid_DH-like_N_sf"/>
</dbReference>
<dbReference type="InterPro" id="IPR036291">
    <property type="entry name" value="NAD(P)-bd_dom_sf"/>
</dbReference>
<dbReference type="InterPro" id="IPR013708">
    <property type="entry name" value="Shikimate_DH-bd_N"/>
</dbReference>
<dbReference type="SUPFAM" id="SSF51569">
    <property type="entry name" value="Aldolase"/>
    <property type="match status" value="1"/>
</dbReference>
<dbReference type="OrthoDB" id="9792692at2"/>
<dbReference type="RefSeq" id="WP_021828510.1">
    <property type="nucleotide sequence ID" value="NZ_CP015840.1"/>
</dbReference>
<dbReference type="Gene3D" id="3.20.20.70">
    <property type="entry name" value="Aldolase class I"/>
    <property type="match status" value="1"/>
</dbReference>
<organism evidence="9 10">
    <name type="scientific">Chlamydia gallinacea 08-1274/3</name>
    <dbReference type="NCBI Taxonomy" id="1143323"/>
    <lineage>
        <taxon>Bacteria</taxon>
        <taxon>Pseudomonadati</taxon>
        <taxon>Chlamydiota</taxon>
        <taxon>Chlamydiia</taxon>
        <taxon>Chlamydiales</taxon>
        <taxon>Chlamydiaceae</taxon>
        <taxon>Chlamydia/Chlamydophila group</taxon>
        <taxon>Chlamydia</taxon>
    </lineage>
</organism>
<dbReference type="NCBIfam" id="NF006802">
    <property type="entry name" value="PRK09310.1"/>
    <property type="match status" value="1"/>
</dbReference>
<keyword evidence="3" id="KW-0028">Amino-acid biosynthesis</keyword>
<dbReference type="CDD" id="cd00502">
    <property type="entry name" value="DHQase_I"/>
    <property type="match status" value="1"/>
</dbReference>
<dbReference type="GO" id="GO:0019632">
    <property type="term" value="P:shikimate metabolic process"/>
    <property type="evidence" value="ECO:0007669"/>
    <property type="project" value="InterPro"/>
</dbReference>
<dbReference type="EMBL" id="CP015840">
    <property type="protein sequence ID" value="ANG65806.1"/>
    <property type="molecule type" value="Genomic_DNA"/>
</dbReference>
<dbReference type="GO" id="GO:0008652">
    <property type="term" value="P:amino acid biosynthetic process"/>
    <property type="evidence" value="ECO:0007669"/>
    <property type="project" value="UniProtKB-KW"/>
</dbReference>
<evidence type="ECO:0000256" key="5">
    <source>
        <dbReference type="ARBA" id="ARBA00023002"/>
    </source>
</evidence>
<dbReference type="GO" id="GO:0009423">
    <property type="term" value="P:chorismate biosynthetic process"/>
    <property type="evidence" value="ECO:0007669"/>
    <property type="project" value="TreeGrafter"/>
</dbReference>
<evidence type="ECO:0000256" key="1">
    <source>
        <dbReference type="ARBA" id="ARBA00004871"/>
    </source>
</evidence>
<comment type="catalytic activity">
    <reaction evidence="7">
        <text>shikimate + NADP(+) = 3-dehydroshikimate + NADPH + H(+)</text>
        <dbReference type="Rhea" id="RHEA:17737"/>
        <dbReference type="ChEBI" id="CHEBI:15378"/>
        <dbReference type="ChEBI" id="CHEBI:16630"/>
        <dbReference type="ChEBI" id="CHEBI:36208"/>
        <dbReference type="ChEBI" id="CHEBI:57783"/>
        <dbReference type="ChEBI" id="CHEBI:58349"/>
        <dbReference type="EC" id="1.1.1.25"/>
    </reaction>
</comment>
<dbReference type="GO" id="GO:0003855">
    <property type="term" value="F:3-dehydroquinate dehydratase activity"/>
    <property type="evidence" value="ECO:0007669"/>
    <property type="project" value="InterPro"/>
</dbReference>
<gene>
    <name evidence="9" type="ORF">M787_000485</name>
</gene>
<dbReference type="GO" id="GO:0009073">
    <property type="term" value="P:aromatic amino acid family biosynthetic process"/>
    <property type="evidence" value="ECO:0007669"/>
    <property type="project" value="UniProtKB-KW"/>
</dbReference>
<dbReference type="Pfam" id="PF01487">
    <property type="entry name" value="DHquinase_I"/>
    <property type="match status" value="1"/>
</dbReference>
<keyword evidence="4" id="KW-0521">NADP</keyword>
<feature type="domain" description="Shikimate dehydrogenase substrate binding N-terminal" evidence="8">
    <location>
        <begin position="220"/>
        <end position="302"/>
    </location>
</feature>
<comment type="pathway">
    <text evidence="1">Metabolic intermediate biosynthesis; chorismate biosynthesis; chorismate from D-erythrose 4-phosphate and phosphoenolpyruvate: step 4/7.</text>
</comment>
<sequence>MLCATISGPSFKEAQQQILHSLPFVDSIELRIDYLLSLSEEEIHELIILAKHPILTLKRLAHTPQEVWVQQVMNLARLQPEYLDIDYTFPKEALNHIRKYYPKIKILLSFHSDTYEHLPTIYKNLAQTPAHEYKLAISPRNSLETFHCLQYKNHLPENTTLLCMGEVGIPSRILSPLIKNKKNYTAAPYSSPVAPGQLPLKELLTYNYANLSEKSQIYGLIGNPIDRSISHISHNQLFANLHLSASYIKILLEFHELEAFISLSRELPFRGLSVTTPFKTEIINYIDVLDPSVHQCQACNTLVFKNNTLIGYNTDGLGMIHLLNAKGISLKNSRLGIVGAGGAAKAIALACAHAGANISIFNRSSTPGIQLANLCGGSFFPLNELSPTQAIDILILCLPPNTPFPEIFPPIILDINTLPKESTYTKKAKHRGCYILYGYELFAQQALLQFALWLPTPLSQHQHDEFLIHIENIMHSV</sequence>
<reference evidence="9 10" key="1">
    <citation type="journal article" date="2014" name="Syst. Appl. Microbiol.">
        <title>Evidence for the existence of two new members of the family Chlamydiaceae and proposal of Chlamydia avium sp. nov. and Chlamydia gallinacea sp. nov.</title>
        <authorList>
            <person name="Sachse K."/>
            <person name="Laroucau K."/>
            <person name="Riege K."/>
            <person name="Wehner S."/>
            <person name="Dilcher M."/>
            <person name="Creasy H.H."/>
            <person name="Weidmann M."/>
            <person name="Myers G."/>
            <person name="Vorimore F."/>
            <person name="Vicari N."/>
            <person name="Magnino S."/>
            <person name="Liebler-Tenorio E."/>
            <person name="Ruettger A."/>
            <person name="Bavoil P.M."/>
            <person name="Hufert F.T."/>
            <person name="Rossello-Mora R."/>
            <person name="Marz M."/>
        </authorList>
    </citation>
    <scope>NUCLEOTIDE SEQUENCE [LARGE SCALE GENOMIC DNA]</scope>
    <source>
        <strain evidence="9 10">08-1274/3</strain>
    </source>
</reference>
<dbReference type="InterPro" id="IPR011342">
    <property type="entry name" value="Shikimate_DH"/>
</dbReference>